<dbReference type="EMBL" id="LZZM01000198">
    <property type="protein sequence ID" value="OOM74513.1"/>
    <property type="molecule type" value="Genomic_DNA"/>
</dbReference>
<sequence>MLFKRNDLINARNNYKNSLQNEKKKILICSGTGCVAGGSLEIYDELIRLMKEKGIDCEVSLEKEPHDDTIAIKKSGCHGFCEMGPLVKIESFGYLYIKVKAEDCAEIIDKL</sequence>
<reference evidence="1 2" key="1">
    <citation type="submission" date="2016-05" db="EMBL/GenBank/DDBJ databases">
        <title>Microbial solvent formation.</title>
        <authorList>
            <person name="Poehlein A."/>
            <person name="Montoya Solano J.D."/>
            <person name="Flitsch S."/>
            <person name="Krabben P."/>
            <person name="Duerre P."/>
            <person name="Daniel R."/>
        </authorList>
    </citation>
    <scope>NUCLEOTIDE SEQUENCE [LARGE SCALE GENOMIC DNA]</scope>
    <source>
        <strain evidence="1 2">DSM 2619</strain>
    </source>
</reference>
<comment type="caution">
    <text evidence="1">The sequence shown here is derived from an EMBL/GenBank/DDBJ whole genome shotgun (WGS) entry which is preliminary data.</text>
</comment>
<dbReference type="SUPFAM" id="SSF52833">
    <property type="entry name" value="Thioredoxin-like"/>
    <property type="match status" value="1"/>
</dbReference>
<dbReference type="STRING" id="29367.CLPUN_38610"/>
<proteinExistence type="predicted"/>
<dbReference type="AlphaFoldDB" id="A0A1S8T9S8"/>
<keyword evidence="2" id="KW-1185">Reference proteome</keyword>
<dbReference type="Proteomes" id="UP000190890">
    <property type="component" value="Unassembled WGS sequence"/>
</dbReference>
<protein>
    <submittedName>
        <fullName evidence="1">Respiratory-chain NADH dehydrogenase 24 Kd subunit</fullName>
    </submittedName>
</protein>
<accession>A0A1S8T9S8</accession>
<dbReference type="CDD" id="cd02980">
    <property type="entry name" value="TRX_Fd_family"/>
    <property type="match status" value="1"/>
</dbReference>
<organism evidence="1 2">
    <name type="scientific">Clostridium puniceum</name>
    <dbReference type="NCBI Taxonomy" id="29367"/>
    <lineage>
        <taxon>Bacteria</taxon>
        <taxon>Bacillati</taxon>
        <taxon>Bacillota</taxon>
        <taxon>Clostridia</taxon>
        <taxon>Eubacteriales</taxon>
        <taxon>Clostridiaceae</taxon>
        <taxon>Clostridium</taxon>
    </lineage>
</organism>
<dbReference type="Pfam" id="PF01257">
    <property type="entry name" value="2Fe-2S_thioredx"/>
    <property type="match status" value="1"/>
</dbReference>
<gene>
    <name evidence="1" type="ORF">CLPUN_38610</name>
</gene>
<name>A0A1S8T9S8_9CLOT</name>
<evidence type="ECO:0000313" key="1">
    <source>
        <dbReference type="EMBL" id="OOM74513.1"/>
    </source>
</evidence>
<dbReference type="Gene3D" id="3.40.30.10">
    <property type="entry name" value="Glutaredoxin"/>
    <property type="match status" value="1"/>
</dbReference>
<evidence type="ECO:0000313" key="2">
    <source>
        <dbReference type="Proteomes" id="UP000190890"/>
    </source>
</evidence>
<dbReference type="InterPro" id="IPR036249">
    <property type="entry name" value="Thioredoxin-like_sf"/>
</dbReference>